<dbReference type="EMBL" id="QAYG01000007">
    <property type="protein sequence ID" value="PTW59484.1"/>
    <property type="molecule type" value="Genomic_DNA"/>
</dbReference>
<sequence length="155" mass="18058">MTRTIRKTSVRRMGVVRAIVAAGALALAAGVAQSASAATEYRSPAAERLDTARPGTGLQKVAHRERFAEQRATRRSHREMRRHERRFRTLDRRDVVKVLHRRGYHKVHHVRRVGRIYRAEAVSRHGRAFRVFVNARTGRIVDVQRLHWPRPAYRW</sequence>
<evidence type="ECO:0000313" key="2">
    <source>
        <dbReference type="EMBL" id="PTW59484.1"/>
    </source>
</evidence>
<dbReference type="AlphaFoldDB" id="A0A2T5V6V4"/>
<comment type="caution">
    <text evidence="2">The sequence shown here is derived from an EMBL/GenBank/DDBJ whole genome shotgun (WGS) entry which is preliminary data.</text>
</comment>
<name>A0A2T5V6V4_9HYPH</name>
<feature type="signal peptide" evidence="1">
    <location>
        <begin position="1"/>
        <end position="37"/>
    </location>
</feature>
<feature type="chain" id="PRO_5015549277" evidence="1">
    <location>
        <begin position="38"/>
        <end position="155"/>
    </location>
</feature>
<dbReference type="Proteomes" id="UP000244081">
    <property type="component" value="Unassembled WGS sequence"/>
</dbReference>
<protein>
    <submittedName>
        <fullName evidence="2">YpeB-like protein with putative protease inhibitory function</fullName>
    </submittedName>
</protein>
<evidence type="ECO:0000256" key="1">
    <source>
        <dbReference type="SAM" id="SignalP"/>
    </source>
</evidence>
<gene>
    <name evidence="2" type="ORF">C8N35_107198</name>
</gene>
<dbReference type="RefSeq" id="WP_170122148.1">
    <property type="nucleotide sequence ID" value="NZ_QAYG01000007.1"/>
</dbReference>
<keyword evidence="3" id="KW-1185">Reference proteome</keyword>
<keyword evidence="1" id="KW-0732">Signal</keyword>
<organism evidence="2 3">
    <name type="scientific">Breoghania corrubedonensis</name>
    <dbReference type="NCBI Taxonomy" id="665038"/>
    <lineage>
        <taxon>Bacteria</taxon>
        <taxon>Pseudomonadati</taxon>
        <taxon>Pseudomonadota</taxon>
        <taxon>Alphaproteobacteria</taxon>
        <taxon>Hyphomicrobiales</taxon>
        <taxon>Stappiaceae</taxon>
        <taxon>Breoghania</taxon>
    </lineage>
</organism>
<evidence type="ECO:0000313" key="3">
    <source>
        <dbReference type="Proteomes" id="UP000244081"/>
    </source>
</evidence>
<proteinExistence type="predicted"/>
<accession>A0A2T5V6V4</accession>
<reference evidence="2 3" key="1">
    <citation type="submission" date="2018-04" db="EMBL/GenBank/DDBJ databases">
        <title>Genomic Encyclopedia of Archaeal and Bacterial Type Strains, Phase II (KMG-II): from individual species to whole genera.</title>
        <authorList>
            <person name="Goeker M."/>
        </authorList>
    </citation>
    <scope>NUCLEOTIDE SEQUENCE [LARGE SCALE GENOMIC DNA]</scope>
    <source>
        <strain evidence="2 3">DSM 23382</strain>
    </source>
</reference>